<dbReference type="PANTHER" id="PTHR22914">
    <property type="entry name" value="CHITIN SYNTHASE"/>
    <property type="match status" value="1"/>
</dbReference>
<dbReference type="GO" id="GO:0031505">
    <property type="term" value="P:fungal-type cell wall organization"/>
    <property type="evidence" value="ECO:0007669"/>
    <property type="project" value="TreeGrafter"/>
</dbReference>
<dbReference type="InterPro" id="IPR014876">
    <property type="entry name" value="DEK_C"/>
</dbReference>
<feature type="transmembrane region" description="Helical" evidence="11">
    <location>
        <begin position="794"/>
        <end position="817"/>
    </location>
</feature>
<evidence type="ECO:0000256" key="7">
    <source>
        <dbReference type="ARBA" id="ARBA00022989"/>
    </source>
</evidence>
<feature type="transmembrane region" description="Helical" evidence="11">
    <location>
        <begin position="766"/>
        <end position="787"/>
    </location>
</feature>
<feature type="compositionally biased region" description="Low complexity" evidence="10">
    <location>
        <begin position="1011"/>
        <end position="1028"/>
    </location>
</feature>
<keyword evidence="14" id="KW-1185">Reference proteome</keyword>
<gene>
    <name evidence="13" type="ORF">DL89DRAFT_292511</name>
</gene>
<dbReference type="SUPFAM" id="SSF55856">
    <property type="entry name" value="Cytochrome b5-like heme/steroid binding domain"/>
    <property type="match status" value="1"/>
</dbReference>
<evidence type="ECO:0000256" key="8">
    <source>
        <dbReference type="ARBA" id="ARBA00023136"/>
    </source>
</evidence>
<evidence type="ECO:0000256" key="11">
    <source>
        <dbReference type="SAM" id="Phobius"/>
    </source>
</evidence>
<keyword evidence="5" id="KW-0808">Transferase</keyword>
<feature type="transmembrane region" description="Helical" evidence="11">
    <location>
        <begin position="739"/>
        <end position="760"/>
    </location>
</feature>
<evidence type="ECO:0000256" key="5">
    <source>
        <dbReference type="ARBA" id="ARBA00022679"/>
    </source>
</evidence>
<evidence type="ECO:0000256" key="9">
    <source>
        <dbReference type="ARBA" id="ARBA00023180"/>
    </source>
</evidence>
<dbReference type="InterPro" id="IPR036400">
    <property type="entry name" value="Cyt_B5-like_heme/steroid_sf"/>
</dbReference>
<evidence type="ECO:0000259" key="12">
    <source>
        <dbReference type="PROSITE" id="PS51998"/>
    </source>
</evidence>
<comment type="caution">
    <text evidence="13">The sequence shown here is derived from an EMBL/GenBank/DDBJ whole genome shotgun (WGS) entry which is preliminary data.</text>
</comment>
<dbReference type="SUPFAM" id="SSF53448">
    <property type="entry name" value="Nucleotide-diphospho-sugar transferases"/>
    <property type="match status" value="1"/>
</dbReference>
<dbReference type="GO" id="GO:0006031">
    <property type="term" value="P:chitin biosynthetic process"/>
    <property type="evidence" value="ECO:0007669"/>
    <property type="project" value="TreeGrafter"/>
</dbReference>
<feature type="transmembrane region" description="Helical" evidence="11">
    <location>
        <begin position="134"/>
        <end position="153"/>
    </location>
</feature>
<dbReference type="Gene3D" id="3.10.120.10">
    <property type="entry name" value="Cytochrome b5-like heme/steroid binding domain"/>
    <property type="match status" value="1"/>
</dbReference>
<feature type="compositionally biased region" description="Basic and acidic residues" evidence="10">
    <location>
        <begin position="84"/>
        <end position="103"/>
    </location>
</feature>
<dbReference type="SUPFAM" id="SSF109715">
    <property type="entry name" value="DEK C-terminal domain"/>
    <property type="match status" value="1"/>
</dbReference>
<feature type="region of interest" description="Disordered" evidence="10">
    <location>
        <begin position="1006"/>
        <end position="1042"/>
    </location>
</feature>
<evidence type="ECO:0000313" key="14">
    <source>
        <dbReference type="Proteomes" id="UP000193922"/>
    </source>
</evidence>
<evidence type="ECO:0000256" key="6">
    <source>
        <dbReference type="ARBA" id="ARBA00022692"/>
    </source>
</evidence>
<keyword evidence="3" id="KW-1003">Cell membrane</keyword>
<feature type="transmembrane region" description="Helical" evidence="11">
    <location>
        <begin position="441"/>
        <end position="463"/>
    </location>
</feature>
<dbReference type="RefSeq" id="XP_040744530.1">
    <property type="nucleotide sequence ID" value="XM_040890319.1"/>
</dbReference>
<dbReference type="OrthoDB" id="370884at2759"/>
<reference evidence="13 14" key="1">
    <citation type="submission" date="2016-07" db="EMBL/GenBank/DDBJ databases">
        <title>Pervasive Adenine N6-methylation of Active Genes in Fungi.</title>
        <authorList>
            <consortium name="DOE Joint Genome Institute"/>
            <person name="Mondo S.J."/>
            <person name="Dannebaum R.O."/>
            <person name="Kuo R.C."/>
            <person name="Labutti K."/>
            <person name="Haridas S."/>
            <person name="Kuo A."/>
            <person name="Salamov A."/>
            <person name="Ahrendt S.R."/>
            <person name="Lipzen A."/>
            <person name="Sullivan W."/>
            <person name="Andreopoulos W.B."/>
            <person name="Clum A."/>
            <person name="Lindquist E."/>
            <person name="Daum C."/>
            <person name="Ramamoorthy G.K."/>
            <person name="Gryganskyi A."/>
            <person name="Culley D."/>
            <person name="Magnuson J.K."/>
            <person name="James T.Y."/>
            <person name="O'Malley M.A."/>
            <person name="Stajich J.E."/>
            <person name="Spatafora J.W."/>
            <person name="Visel A."/>
            <person name="Grigoriev I.V."/>
        </authorList>
    </citation>
    <scope>NUCLEOTIDE SEQUENCE [LARGE SCALE GENOMIC DNA]</scope>
    <source>
        <strain evidence="13 14">ATCC 12442</strain>
    </source>
</reference>
<dbReference type="GO" id="GO:0030428">
    <property type="term" value="C:cell septum"/>
    <property type="evidence" value="ECO:0007669"/>
    <property type="project" value="TreeGrafter"/>
</dbReference>
<proteinExistence type="predicted"/>
<name>A0A1Y1WBN6_9FUNG</name>
<protein>
    <recommendedName>
        <fullName evidence="2">chitin synthase</fullName>
        <ecNumber evidence="2">2.4.1.16</ecNumber>
    </recommendedName>
</protein>
<dbReference type="EMBL" id="MCFD01000005">
    <property type="protein sequence ID" value="ORX70951.1"/>
    <property type="molecule type" value="Genomic_DNA"/>
</dbReference>
<dbReference type="InterPro" id="IPR004835">
    <property type="entry name" value="Chitin_synth"/>
</dbReference>
<evidence type="ECO:0000313" key="13">
    <source>
        <dbReference type="EMBL" id="ORX70951.1"/>
    </source>
</evidence>
<organism evidence="13 14">
    <name type="scientific">Linderina pennispora</name>
    <dbReference type="NCBI Taxonomy" id="61395"/>
    <lineage>
        <taxon>Eukaryota</taxon>
        <taxon>Fungi</taxon>
        <taxon>Fungi incertae sedis</taxon>
        <taxon>Zoopagomycota</taxon>
        <taxon>Kickxellomycotina</taxon>
        <taxon>Kickxellomycetes</taxon>
        <taxon>Kickxellales</taxon>
        <taxon>Kickxellaceae</taxon>
        <taxon>Linderina</taxon>
    </lineage>
</organism>
<dbReference type="EC" id="2.4.1.16" evidence="2"/>
<dbReference type="InterPro" id="IPR029044">
    <property type="entry name" value="Nucleotide-diphossugar_trans"/>
</dbReference>
<dbReference type="GO" id="GO:0004100">
    <property type="term" value="F:chitin synthase activity"/>
    <property type="evidence" value="ECO:0007669"/>
    <property type="project" value="UniProtKB-EC"/>
</dbReference>
<dbReference type="Proteomes" id="UP000193922">
    <property type="component" value="Unassembled WGS sequence"/>
</dbReference>
<evidence type="ECO:0000256" key="1">
    <source>
        <dbReference type="ARBA" id="ARBA00004651"/>
    </source>
</evidence>
<dbReference type="Gene3D" id="1.10.10.60">
    <property type="entry name" value="Homeodomain-like"/>
    <property type="match status" value="1"/>
</dbReference>
<evidence type="ECO:0000256" key="2">
    <source>
        <dbReference type="ARBA" id="ARBA00012543"/>
    </source>
</evidence>
<sequence>MDKQSSHLYTPRAEQVPQGSEDDFAGGSNDGQFSRGVGFTYTGRQMGGAGPTNDSASAAGDKGRRSTFLSGLRHSLPGGGGNHGDGEKEAPMDTYEAREKPGQEKGGTGGEGNMAIGSHEHVEDLAVTKSRRCWVFLTWMLTFWMPSPLLTWCGRMKRQDVRMAWREKLAICVIIVILWFALLFLIIGLGLILCPKENVWTLDDIAGYNTEDKAYVALRGSTYDITDWMKQPHGTTANKARKDLILEFYAGNDVNASFPIPVRVACPQFLSAEDDPNYTRYYPVDGASDNTDTTGQYMFKHKYQGDPTSDELKDPNFFAKYALPALKKFKKGGVVWKFDWINSMYKDQGKYWRVINKEVFNMQPYFDPIINGAFNTNNKYNLLDSKLEAIMNQDGYGSADITKSWDALTWNPATREANYNCMKNLFYVGRVDDRQSVRCHFANYMLLAFAALLMVVVLAKFLAALQFGNKKRPIPPHNLSKTIQSTPRIVLDILGVDPEYDPPGRDYLAIAEGSRRHNICKVYSGLYEFEGHVVPFMVVVKVGTPDETSRSGNRGKRDSQLVAMSFFNKLEMYHQMRHIIGVPPQNFEYLLQVDADTEVMPDSLTRLVSACSSDQRIAGICGETMLGNESKSWTTMMQVYEYFISHHMAKAFDQCLEAYSELHVDYAAQEEPAVTRRGSLKFIQDAKCKTIAPEKWGVLMSQRRRWINSTVHNLAELLFLPNLCGFCCFSMRFVVFLDLFGTLTMPTTLGYFIYLIYAAATNTADVGYISLYLIAAIYGVQMVIFVLRREWQHIGWMIIYLLAFPLWSCVLPIYSFWHMDDFSWGNTRVVVGDGKRKIIINDDKPFDPKSIPQRRWPAGVLNAPPPNMNPNAGSSKEDDRGTMYSRQSGPNGSQVGYQMPPAMSMPRVGTPTTMYGGGPGSVVMGGPGSVMMGVALQQQQQQYSMRANSPTEMIMMQPMDTNSMITSQAGIYNTYTSYGNTSPTPSSSGLLPNTGAVRPISGMSSGSFFNQQPMQQQQQQQSMPPAAAGHPEHTKSFYSTSSAGGPASAFAPMVASSQAMMSGGTPGMMMSGLLPTDDQLVESIRRILANSDLNAVTKKSVRTQLSAEYGVDLSPRKDFIGDAIELILAGQL</sequence>
<accession>A0A1Y1WBN6</accession>
<feature type="domain" description="DEK-C" evidence="12">
    <location>
        <begin position="1074"/>
        <end position="1129"/>
    </location>
</feature>
<dbReference type="Pfam" id="PF03142">
    <property type="entry name" value="Chitin_synth_2"/>
    <property type="match status" value="2"/>
</dbReference>
<evidence type="ECO:0000256" key="4">
    <source>
        <dbReference type="ARBA" id="ARBA00022676"/>
    </source>
</evidence>
<dbReference type="STRING" id="61395.A0A1Y1WBN6"/>
<dbReference type="PANTHER" id="PTHR22914:SF13">
    <property type="entry name" value="CHITIN SYNTHASE"/>
    <property type="match status" value="1"/>
</dbReference>
<comment type="subcellular location">
    <subcellularLocation>
        <location evidence="1">Cell membrane</location>
        <topology evidence="1">Multi-pass membrane protein</topology>
    </subcellularLocation>
</comment>
<keyword evidence="6 11" id="KW-0812">Transmembrane</keyword>
<evidence type="ECO:0000256" key="10">
    <source>
        <dbReference type="SAM" id="MobiDB-lite"/>
    </source>
</evidence>
<dbReference type="GeneID" id="63806967"/>
<dbReference type="Pfam" id="PF08766">
    <property type="entry name" value="DEK_C"/>
    <property type="match status" value="1"/>
</dbReference>
<feature type="region of interest" description="Disordered" evidence="10">
    <location>
        <begin position="844"/>
        <end position="899"/>
    </location>
</feature>
<keyword evidence="7 11" id="KW-1133">Transmembrane helix</keyword>
<feature type="transmembrane region" description="Helical" evidence="11">
    <location>
        <begin position="169"/>
        <end position="193"/>
    </location>
</feature>
<feature type="compositionally biased region" description="Polar residues" evidence="10">
    <location>
        <begin position="884"/>
        <end position="896"/>
    </location>
</feature>
<keyword evidence="4" id="KW-0328">Glycosyltransferase</keyword>
<keyword evidence="8 11" id="KW-0472">Membrane</keyword>
<evidence type="ECO:0000256" key="3">
    <source>
        <dbReference type="ARBA" id="ARBA00022475"/>
    </source>
</evidence>
<keyword evidence="9" id="KW-0325">Glycoprotein</keyword>
<dbReference type="AlphaFoldDB" id="A0A1Y1WBN6"/>
<feature type="region of interest" description="Disordered" evidence="10">
    <location>
        <begin position="1"/>
        <end position="115"/>
    </location>
</feature>
<dbReference type="GO" id="GO:0005886">
    <property type="term" value="C:plasma membrane"/>
    <property type="evidence" value="ECO:0007669"/>
    <property type="project" value="UniProtKB-SubCell"/>
</dbReference>
<dbReference type="PROSITE" id="PS51998">
    <property type="entry name" value="DEK_C"/>
    <property type="match status" value="1"/>
</dbReference>